<dbReference type="EMBL" id="CP108482">
    <property type="protein sequence ID" value="WUS55190.1"/>
    <property type="molecule type" value="Genomic_DNA"/>
</dbReference>
<evidence type="ECO:0000313" key="6">
    <source>
        <dbReference type="Proteomes" id="UP001432014"/>
    </source>
</evidence>
<dbReference type="PANTHER" id="PTHR30363">
    <property type="entry name" value="HTH-TYPE TRANSCRIPTIONAL REGULATOR SRLR-RELATED"/>
    <property type="match status" value="1"/>
</dbReference>
<evidence type="ECO:0000256" key="2">
    <source>
        <dbReference type="ARBA" id="ARBA00023125"/>
    </source>
</evidence>
<dbReference type="InterPro" id="IPR014036">
    <property type="entry name" value="DeoR-like_C"/>
</dbReference>
<dbReference type="SUPFAM" id="SSF100950">
    <property type="entry name" value="NagB/RpiA/CoA transferase-like"/>
    <property type="match status" value="1"/>
</dbReference>
<name>A0ABZ1W2W7_9ACTN</name>
<dbReference type="Pfam" id="PF08220">
    <property type="entry name" value="HTH_DeoR"/>
    <property type="match status" value="1"/>
</dbReference>
<dbReference type="PROSITE" id="PS51000">
    <property type="entry name" value="HTH_DEOR_2"/>
    <property type="match status" value="1"/>
</dbReference>
<dbReference type="Pfam" id="PF00455">
    <property type="entry name" value="DeoRC"/>
    <property type="match status" value="1"/>
</dbReference>
<proteinExistence type="predicted"/>
<organism evidence="5 6">
    <name type="scientific">Kitasatospora herbaricolor</name>
    <dbReference type="NCBI Taxonomy" id="68217"/>
    <lineage>
        <taxon>Bacteria</taxon>
        <taxon>Bacillati</taxon>
        <taxon>Actinomycetota</taxon>
        <taxon>Actinomycetes</taxon>
        <taxon>Kitasatosporales</taxon>
        <taxon>Streptomycetaceae</taxon>
        <taxon>Kitasatospora</taxon>
    </lineage>
</organism>
<dbReference type="Proteomes" id="UP001432014">
    <property type="component" value="Chromosome"/>
</dbReference>
<keyword evidence="6" id="KW-1185">Reference proteome</keyword>
<evidence type="ECO:0000256" key="3">
    <source>
        <dbReference type="ARBA" id="ARBA00023163"/>
    </source>
</evidence>
<dbReference type="InterPro" id="IPR001034">
    <property type="entry name" value="DeoR_HTH"/>
</dbReference>
<reference evidence="5 6" key="1">
    <citation type="submission" date="2022-10" db="EMBL/GenBank/DDBJ databases">
        <title>The complete genomes of actinobacterial strains from the NBC collection.</title>
        <authorList>
            <person name="Joergensen T.S."/>
            <person name="Alvarez Arevalo M."/>
            <person name="Sterndorff E.B."/>
            <person name="Faurdal D."/>
            <person name="Vuksanovic O."/>
            <person name="Mourched A.-S."/>
            <person name="Charusanti P."/>
            <person name="Shaw S."/>
            <person name="Blin K."/>
            <person name="Weber T."/>
        </authorList>
    </citation>
    <scope>NUCLEOTIDE SEQUENCE [LARGE SCALE GENOMIC DNA]</scope>
    <source>
        <strain evidence="5 6">NBC_01247</strain>
    </source>
</reference>
<accession>A0ABZ1W2W7</accession>
<evidence type="ECO:0000256" key="1">
    <source>
        <dbReference type="ARBA" id="ARBA00023015"/>
    </source>
</evidence>
<dbReference type="InterPro" id="IPR018356">
    <property type="entry name" value="Tscrpt_reg_HTH_DeoR_CS"/>
</dbReference>
<evidence type="ECO:0000259" key="4">
    <source>
        <dbReference type="PROSITE" id="PS51000"/>
    </source>
</evidence>
<protein>
    <submittedName>
        <fullName evidence="5">DeoR/GlpR family DNA-binding transcription regulator</fullName>
    </submittedName>
</protein>
<dbReference type="PRINTS" id="PR00037">
    <property type="entry name" value="HTHLACR"/>
</dbReference>
<dbReference type="PANTHER" id="PTHR30363:SF44">
    <property type="entry name" value="AGA OPERON TRANSCRIPTIONAL REPRESSOR-RELATED"/>
    <property type="match status" value="1"/>
</dbReference>
<dbReference type="InterPro" id="IPR050313">
    <property type="entry name" value="Carb_Metab_HTH_regulators"/>
</dbReference>
<dbReference type="Gene3D" id="1.10.10.10">
    <property type="entry name" value="Winged helix-like DNA-binding domain superfamily/Winged helix DNA-binding domain"/>
    <property type="match status" value="1"/>
</dbReference>
<keyword evidence="2 5" id="KW-0238">DNA-binding</keyword>
<evidence type="ECO:0000313" key="5">
    <source>
        <dbReference type="EMBL" id="WUS55190.1"/>
    </source>
</evidence>
<sequence length="275" mass="28341">MADQGLLAFQRRALINELVHREGGVRVTELVERLGVSDMTVRRDLDALARTGSVEKVHGGALAPLTGRALDEPGFEAKSNREPAAKAAIADAAALLVEPGSVVGVSAGTTAFAVATRLLDRTDLLVVTNSLPVAASLRATDREPGKDAPAVLVTGGAPTRSAALVGPLANQAIASLHVDLLILGTHGFSERAGLSTPNLAEAQTNRALMSCARRVAVVADHSKWGVVGLNGFGDLKAIHHFVTDDRLDAHAQSVLAENVGELIVVSSASGGPDTA</sequence>
<dbReference type="RefSeq" id="WP_329500214.1">
    <property type="nucleotide sequence ID" value="NZ_CP108460.1"/>
</dbReference>
<dbReference type="SMART" id="SM01134">
    <property type="entry name" value="DeoRC"/>
    <property type="match status" value="1"/>
</dbReference>
<keyword evidence="1" id="KW-0805">Transcription regulation</keyword>
<dbReference type="InterPro" id="IPR036388">
    <property type="entry name" value="WH-like_DNA-bd_sf"/>
</dbReference>
<dbReference type="SUPFAM" id="SSF46785">
    <property type="entry name" value="Winged helix' DNA-binding domain"/>
    <property type="match status" value="1"/>
</dbReference>
<dbReference type="GO" id="GO:0003677">
    <property type="term" value="F:DNA binding"/>
    <property type="evidence" value="ECO:0007669"/>
    <property type="project" value="UniProtKB-KW"/>
</dbReference>
<dbReference type="Gene3D" id="3.40.50.1360">
    <property type="match status" value="1"/>
</dbReference>
<dbReference type="InterPro" id="IPR036390">
    <property type="entry name" value="WH_DNA-bd_sf"/>
</dbReference>
<dbReference type="InterPro" id="IPR037171">
    <property type="entry name" value="NagB/RpiA_transferase-like"/>
</dbReference>
<gene>
    <name evidence="5" type="ORF">OG469_06480</name>
</gene>
<feature type="domain" description="HTH deoR-type" evidence="4">
    <location>
        <begin position="8"/>
        <end position="63"/>
    </location>
</feature>
<dbReference type="PROSITE" id="PS00894">
    <property type="entry name" value="HTH_DEOR_1"/>
    <property type="match status" value="1"/>
</dbReference>
<keyword evidence="3" id="KW-0804">Transcription</keyword>
<dbReference type="SMART" id="SM00420">
    <property type="entry name" value="HTH_DEOR"/>
    <property type="match status" value="1"/>
</dbReference>